<dbReference type="AlphaFoldDB" id="A0A9P5X1C3"/>
<protein>
    <submittedName>
        <fullName evidence="2">Uncharacterized protein</fullName>
    </submittedName>
</protein>
<keyword evidence="3" id="KW-1185">Reference proteome</keyword>
<organism evidence="2 3">
    <name type="scientific">Macrolepiota fuliginosa MF-IS2</name>
    <dbReference type="NCBI Taxonomy" id="1400762"/>
    <lineage>
        <taxon>Eukaryota</taxon>
        <taxon>Fungi</taxon>
        <taxon>Dikarya</taxon>
        <taxon>Basidiomycota</taxon>
        <taxon>Agaricomycotina</taxon>
        <taxon>Agaricomycetes</taxon>
        <taxon>Agaricomycetidae</taxon>
        <taxon>Agaricales</taxon>
        <taxon>Agaricineae</taxon>
        <taxon>Agaricaceae</taxon>
        <taxon>Macrolepiota</taxon>
    </lineage>
</organism>
<evidence type="ECO:0000313" key="2">
    <source>
        <dbReference type="EMBL" id="KAF9441515.1"/>
    </source>
</evidence>
<feature type="compositionally biased region" description="Basic and acidic residues" evidence="1">
    <location>
        <begin position="72"/>
        <end position="94"/>
    </location>
</feature>
<evidence type="ECO:0000256" key="1">
    <source>
        <dbReference type="SAM" id="MobiDB-lite"/>
    </source>
</evidence>
<proteinExistence type="predicted"/>
<gene>
    <name evidence="2" type="ORF">P691DRAFT_766191</name>
</gene>
<accession>A0A9P5X1C3</accession>
<evidence type="ECO:0000313" key="3">
    <source>
        <dbReference type="Proteomes" id="UP000807342"/>
    </source>
</evidence>
<reference evidence="2" key="1">
    <citation type="submission" date="2020-11" db="EMBL/GenBank/DDBJ databases">
        <authorList>
            <consortium name="DOE Joint Genome Institute"/>
            <person name="Ahrendt S."/>
            <person name="Riley R."/>
            <person name="Andreopoulos W."/>
            <person name="Labutti K."/>
            <person name="Pangilinan J."/>
            <person name="Ruiz-Duenas F.J."/>
            <person name="Barrasa J.M."/>
            <person name="Sanchez-Garcia M."/>
            <person name="Camarero S."/>
            <person name="Miyauchi S."/>
            <person name="Serrano A."/>
            <person name="Linde D."/>
            <person name="Babiker R."/>
            <person name="Drula E."/>
            <person name="Ayuso-Fernandez I."/>
            <person name="Pacheco R."/>
            <person name="Padilla G."/>
            <person name="Ferreira P."/>
            <person name="Barriuso J."/>
            <person name="Kellner H."/>
            <person name="Castanera R."/>
            <person name="Alfaro M."/>
            <person name="Ramirez L."/>
            <person name="Pisabarro A.G."/>
            <person name="Kuo A."/>
            <person name="Tritt A."/>
            <person name="Lipzen A."/>
            <person name="He G."/>
            <person name="Yan M."/>
            <person name="Ng V."/>
            <person name="Cullen D."/>
            <person name="Martin F."/>
            <person name="Rosso M.-N."/>
            <person name="Henrissat B."/>
            <person name="Hibbett D."/>
            <person name="Martinez A.T."/>
            <person name="Grigoriev I.V."/>
        </authorList>
    </citation>
    <scope>NUCLEOTIDE SEQUENCE</scope>
    <source>
        <strain evidence="2">MF-IS2</strain>
    </source>
</reference>
<feature type="region of interest" description="Disordered" evidence="1">
    <location>
        <begin position="49"/>
        <end position="94"/>
    </location>
</feature>
<comment type="caution">
    <text evidence="2">The sequence shown here is derived from an EMBL/GenBank/DDBJ whole genome shotgun (WGS) entry which is preliminary data.</text>
</comment>
<dbReference type="Proteomes" id="UP000807342">
    <property type="component" value="Unassembled WGS sequence"/>
</dbReference>
<dbReference type="EMBL" id="MU151880">
    <property type="protein sequence ID" value="KAF9441515.1"/>
    <property type="molecule type" value="Genomic_DNA"/>
</dbReference>
<feature type="compositionally biased region" description="Basic residues" evidence="1">
    <location>
        <begin position="55"/>
        <end position="64"/>
    </location>
</feature>
<name>A0A9P5X1C3_9AGAR</name>
<sequence>MFLDSGDWQPPLHHIVGVPTSVGVENGVFVDSAIYLVYSRRETKAIDERNSARTRAARRQHFNIRRNINGGPRHDIHSRPPRSHPEGHEHQSGL</sequence>